<dbReference type="KEGG" id="ccro:CMC5_010170"/>
<feature type="domain" description="Peptidase M16 N-terminal" evidence="1">
    <location>
        <begin position="82"/>
        <end position="198"/>
    </location>
</feature>
<organism evidence="3 4">
    <name type="scientific">Chondromyces crocatus</name>
    <dbReference type="NCBI Taxonomy" id="52"/>
    <lineage>
        <taxon>Bacteria</taxon>
        <taxon>Pseudomonadati</taxon>
        <taxon>Myxococcota</taxon>
        <taxon>Polyangia</taxon>
        <taxon>Polyangiales</taxon>
        <taxon>Polyangiaceae</taxon>
        <taxon>Chondromyces</taxon>
    </lineage>
</organism>
<dbReference type="Proteomes" id="UP000067626">
    <property type="component" value="Chromosome"/>
</dbReference>
<dbReference type="PROSITE" id="PS51257">
    <property type="entry name" value="PROKAR_LIPOPROTEIN"/>
    <property type="match status" value="1"/>
</dbReference>
<evidence type="ECO:0000313" key="4">
    <source>
        <dbReference type="Proteomes" id="UP000067626"/>
    </source>
</evidence>
<dbReference type="Gene3D" id="3.30.830.10">
    <property type="entry name" value="Metalloenzyme, LuxS/M16 peptidase-like"/>
    <property type="match status" value="2"/>
</dbReference>
<dbReference type="InterPro" id="IPR011249">
    <property type="entry name" value="Metalloenz_LuxS/M16"/>
</dbReference>
<dbReference type="SUPFAM" id="SSF63411">
    <property type="entry name" value="LuxS/MPP-like metallohydrolase"/>
    <property type="match status" value="2"/>
</dbReference>
<dbReference type="GO" id="GO:0046872">
    <property type="term" value="F:metal ion binding"/>
    <property type="evidence" value="ECO:0007669"/>
    <property type="project" value="InterPro"/>
</dbReference>
<dbReference type="EMBL" id="CP012159">
    <property type="protein sequence ID" value="AKT36896.1"/>
    <property type="molecule type" value="Genomic_DNA"/>
</dbReference>
<proteinExistence type="predicted"/>
<evidence type="ECO:0000259" key="2">
    <source>
        <dbReference type="Pfam" id="PF05193"/>
    </source>
</evidence>
<dbReference type="RefSeq" id="WP_050429342.1">
    <property type="nucleotide sequence ID" value="NZ_CP012159.1"/>
</dbReference>
<dbReference type="STRING" id="52.CMC5_010170"/>
<feature type="domain" description="Peptidase M16 C-terminal" evidence="2">
    <location>
        <begin position="240"/>
        <end position="431"/>
    </location>
</feature>
<dbReference type="InterPro" id="IPR050361">
    <property type="entry name" value="MPP/UQCRC_Complex"/>
</dbReference>
<dbReference type="PATRIC" id="fig|52.7.peg.1089"/>
<gene>
    <name evidence="3" type="ORF">CMC5_010170</name>
</gene>
<dbReference type="InterPro" id="IPR011765">
    <property type="entry name" value="Pept_M16_N"/>
</dbReference>
<dbReference type="OrthoDB" id="9811314at2"/>
<dbReference type="AlphaFoldDB" id="A0A0K1E7N2"/>
<dbReference type="Pfam" id="PF05193">
    <property type="entry name" value="Peptidase_M16_C"/>
    <property type="match status" value="1"/>
</dbReference>
<dbReference type="InterPro" id="IPR007863">
    <property type="entry name" value="Peptidase_M16_C"/>
</dbReference>
<accession>A0A0K1E7N2</accession>
<evidence type="ECO:0000259" key="1">
    <source>
        <dbReference type="Pfam" id="PF00675"/>
    </source>
</evidence>
<keyword evidence="4" id="KW-1185">Reference proteome</keyword>
<sequence>MRGSWAAGFWLGVGAGLLGGVGCGATSEVSRRAVPPAGPAVEPLRGPVIEPTQVREPPPPRAVSRPFRFPVPTWIELASGLRVATVVQRSVPVAEVRVVIPVGMAADEERPGVAWLTGELLRTGGAGALGGSELLAQMEVLGATFTVETSLDATVLRVSAPREQLAPALGLLGQVVLRPRFSAGALDVVKRRKMAELTQLAQNDGPWAGLTTLHRELYLLPMERHPYSSWSPTPEELGRITAADCRAFHARQLAPAGMMVMVAGDVTPSAVRAAAEKAFQGDTRKRHLLAAPPLTDPVPPESTKITLVDRPGALESEIYLGFVGPSRGERDWLPFSIAGQILGGPAGRLGSSPSAGEVSAHGASGAPEAEVQGALVALSASSLAVVQGPTPLVVHATTATGKTGRVVQALLGEAERLASAAPAVEEVEAAIGWHGAALAVMLETPAALVDELVRLRLSGLPDNHHELARRESQDMPAVLVGKVASTYVRPAHGVLVVVGDAAKVGLPLSRFGQVKVIDPTRNFERLRTLPMKTEAPLEHPERASGS</sequence>
<evidence type="ECO:0000313" key="3">
    <source>
        <dbReference type="EMBL" id="AKT36896.1"/>
    </source>
</evidence>
<dbReference type="Pfam" id="PF00675">
    <property type="entry name" value="Peptidase_M16"/>
    <property type="match status" value="1"/>
</dbReference>
<dbReference type="PANTHER" id="PTHR11851">
    <property type="entry name" value="METALLOPROTEASE"/>
    <property type="match status" value="1"/>
</dbReference>
<dbReference type="PANTHER" id="PTHR11851:SF224">
    <property type="entry name" value="PROCESSING PROTEASE"/>
    <property type="match status" value="1"/>
</dbReference>
<name>A0A0K1E7N2_CHOCO</name>
<reference evidence="3 4" key="1">
    <citation type="submission" date="2015-07" db="EMBL/GenBank/DDBJ databases">
        <title>Genome analysis of myxobacterium Chondromyces crocatus Cm c5 reveals a high potential for natural compound synthesis and the genetic basis for the loss of fruiting body formation.</title>
        <authorList>
            <person name="Zaburannyi N."/>
            <person name="Bunk B."/>
            <person name="Maier J."/>
            <person name="Overmann J."/>
            <person name="Mueller R."/>
        </authorList>
    </citation>
    <scope>NUCLEOTIDE SEQUENCE [LARGE SCALE GENOMIC DNA]</scope>
    <source>
        <strain evidence="3 4">Cm c5</strain>
    </source>
</reference>
<protein>
    <recommendedName>
        <fullName evidence="5">Peptidase M16 C-terminal domain-containing protein</fullName>
    </recommendedName>
</protein>
<evidence type="ECO:0008006" key="5">
    <source>
        <dbReference type="Google" id="ProtNLM"/>
    </source>
</evidence>